<keyword evidence="3" id="KW-1185">Reference proteome</keyword>
<evidence type="ECO:0000313" key="2">
    <source>
        <dbReference type="EMBL" id="KIL63492.1"/>
    </source>
</evidence>
<name>A0A0C2WPC5_AMAMK</name>
<dbReference type="AlphaFoldDB" id="A0A0C2WPC5"/>
<accession>A0A0C2WPC5</accession>
<dbReference type="EMBL" id="KN818258">
    <property type="protein sequence ID" value="KIL63492.1"/>
    <property type="molecule type" value="Genomic_DNA"/>
</dbReference>
<evidence type="ECO:0000256" key="1">
    <source>
        <dbReference type="SAM" id="MobiDB-lite"/>
    </source>
</evidence>
<dbReference type="OrthoDB" id="2906079at2759"/>
<gene>
    <name evidence="2" type="ORF">M378DRAFT_79585</name>
</gene>
<sequence>MSLDFAPTQLIHAAATSQDDSPSRTSATQRGGIPWGRPLARAPECTTHSQSLSHAYQIYGPDPELDRIEECGPYLLCIRPPSPLTQGNYIIRLYHQDTREVVVDVNPPVSVYNATRPDFVCQTFLGLCWWPILEEYPFYVKYKGQLVCRWGGKKVVQQLPYERGPGARGVDQPEDLASQKAYL</sequence>
<organism evidence="2 3">
    <name type="scientific">Amanita muscaria (strain Koide BX008)</name>
    <dbReference type="NCBI Taxonomy" id="946122"/>
    <lineage>
        <taxon>Eukaryota</taxon>
        <taxon>Fungi</taxon>
        <taxon>Dikarya</taxon>
        <taxon>Basidiomycota</taxon>
        <taxon>Agaricomycotina</taxon>
        <taxon>Agaricomycetes</taxon>
        <taxon>Agaricomycetidae</taxon>
        <taxon>Agaricales</taxon>
        <taxon>Pluteineae</taxon>
        <taxon>Amanitaceae</taxon>
        <taxon>Amanita</taxon>
    </lineage>
</organism>
<reference evidence="2 3" key="1">
    <citation type="submission" date="2014-04" db="EMBL/GenBank/DDBJ databases">
        <title>Evolutionary Origins and Diversification of the Mycorrhizal Mutualists.</title>
        <authorList>
            <consortium name="DOE Joint Genome Institute"/>
            <consortium name="Mycorrhizal Genomics Consortium"/>
            <person name="Kohler A."/>
            <person name="Kuo A."/>
            <person name="Nagy L.G."/>
            <person name="Floudas D."/>
            <person name="Copeland A."/>
            <person name="Barry K.W."/>
            <person name="Cichocki N."/>
            <person name="Veneault-Fourrey C."/>
            <person name="LaButti K."/>
            <person name="Lindquist E.A."/>
            <person name="Lipzen A."/>
            <person name="Lundell T."/>
            <person name="Morin E."/>
            <person name="Murat C."/>
            <person name="Riley R."/>
            <person name="Ohm R."/>
            <person name="Sun H."/>
            <person name="Tunlid A."/>
            <person name="Henrissat B."/>
            <person name="Grigoriev I.V."/>
            <person name="Hibbett D.S."/>
            <person name="Martin F."/>
        </authorList>
    </citation>
    <scope>NUCLEOTIDE SEQUENCE [LARGE SCALE GENOMIC DNA]</scope>
    <source>
        <strain evidence="2 3">Koide BX008</strain>
    </source>
</reference>
<feature type="compositionally biased region" description="Polar residues" evidence="1">
    <location>
        <begin position="15"/>
        <end position="29"/>
    </location>
</feature>
<protein>
    <submittedName>
        <fullName evidence="2">Uncharacterized protein</fullName>
    </submittedName>
</protein>
<dbReference type="HOGENOM" id="CLU_1586758_0_0_1"/>
<evidence type="ECO:0000313" key="3">
    <source>
        <dbReference type="Proteomes" id="UP000054549"/>
    </source>
</evidence>
<feature type="region of interest" description="Disordered" evidence="1">
    <location>
        <begin position="13"/>
        <end position="36"/>
    </location>
</feature>
<dbReference type="Proteomes" id="UP000054549">
    <property type="component" value="Unassembled WGS sequence"/>
</dbReference>
<dbReference type="InParanoid" id="A0A0C2WPC5"/>
<proteinExistence type="predicted"/>